<evidence type="ECO:0000256" key="1">
    <source>
        <dbReference type="SAM" id="MobiDB-lite"/>
    </source>
</evidence>
<dbReference type="SUPFAM" id="SSF56436">
    <property type="entry name" value="C-type lectin-like"/>
    <property type="match status" value="1"/>
</dbReference>
<name>A0A2N8L193_9BURK</name>
<feature type="domain" description="Sulfatase-modifying factor enzyme-like" evidence="3">
    <location>
        <begin position="177"/>
        <end position="394"/>
    </location>
</feature>
<dbReference type="RefSeq" id="WP_102769405.1">
    <property type="nucleotide sequence ID" value="NZ_POSP01000003.1"/>
</dbReference>
<dbReference type="Pfam" id="PF03781">
    <property type="entry name" value="FGE-sulfatase"/>
    <property type="match status" value="1"/>
</dbReference>
<evidence type="ECO:0000259" key="3">
    <source>
        <dbReference type="Pfam" id="PF03781"/>
    </source>
</evidence>
<reference evidence="4 5" key="1">
    <citation type="submission" date="2018-01" db="EMBL/GenBank/DDBJ databases">
        <title>Draft genome sequence of Paucibacter aquatile CR182 isolated from freshwater of the Nakdong River.</title>
        <authorList>
            <person name="Choi A."/>
            <person name="Chung E.J."/>
        </authorList>
    </citation>
    <scope>NUCLEOTIDE SEQUENCE [LARGE SCALE GENOMIC DNA]</scope>
    <source>
        <strain evidence="4 5">CR182</strain>
    </source>
</reference>
<feature type="region of interest" description="Disordered" evidence="1">
    <location>
        <begin position="405"/>
        <end position="425"/>
    </location>
</feature>
<dbReference type="GO" id="GO:0120147">
    <property type="term" value="F:formylglycine-generating oxidase activity"/>
    <property type="evidence" value="ECO:0007669"/>
    <property type="project" value="TreeGrafter"/>
</dbReference>
<keyword evidence="5" id="KW-1185">Reference proteome</keyword>
<feature type="chain" id="PRO_5014951469" description="Sulfatase-modifying factor enzyme-like domain-containing protein" evidence="2">
    <location>
        <begin position="21"/>
        <end position="425"/>
    </location>
</feature>
<dbReference type="InterPro" id="IPR005532">
    <property type="entry name" value="SUMF_dom"/>
</dbReference>
<keyword evidence="2" id="KW-0732">Signal</keyword>
<dbReference type="Gene3D" id="3.90.1580.10">
    <property type="entry name" value="paralog of FGE (formylglycine-generating enzyme)"/>
    <property type="match status" value="1"/>
</dbReference>
<protein>
    <recommendedName>
        <fullName evidence="3">Sulfatase-modifying factor enzyme-like domain-containing protein</fullName>
    </recommendedName>
</protein>
<evidence type="ECO:0000313" key="5">
    <source>
        <dbReference type="Proteomes" id="UP000235916"/>
    </source>
</evidence>
<gene>
    <name evidence="4" type="ORF">C1O66_19415</name>
</gene>
<dbReference type="PANTHER" id="PTHR23150:SF19">
    <property type="entry name" value="FORMYLGLYCINE-GENERATING ENZYME"/>
    <property type="match status" value="1"/>
</dbReference>
<accession>A0A2N8L193</accession>
<evidence type="ECO:0000313" key="4">
    <source>
        <dbReference type="EMBL" id="PND39489.1"/>
    </source>
</evidence>
<dbReference type="AlphaFoldDB" id="A0A2N8L193"/>
<dbReference type="PROSITE" id="PS51257">
    <property type="entry name" value="PROKAR_LIPOPROTEIN"/>
    <property type="match status" value="1"/>
</dbReference>
<dbReference type="PANTHER" id="PTHR23150">
    <property type="entry name" value="SULFATASE MODIFYING FACTOR 1, 2"/>
    <property type="match status" value="1"/>
</dbReference>
<organism evidence="4 5">
    <name type="scientific">Kinneretia aquatilis</name>
    <dbReference type="NCBI Taxonomy" id="2070761"/>
    <lineage>
        <taxon>Bacteria</taxon>
        <taxon>Pseudomonadati</taxon>
        <taxon>Pseudomonadota</taxon>
        <taxon>Betaproteobacteria</taxon>
        <taxon>Burkholderiales</taxon>
        <taxon>Sphaerotilaceae</taxon>
        <taxon>Roseateles</taxon>
    </lineage>
</organism>
<feature type="signal peptide" evidence="2">
    <location>
        <begin position="1"/>
        <end position="20"/>
    </location>
</feature>
<feature type="region of interest" description="Disordered" evidence="1">
    <location>
        <begin position="340"/>
        <end position="359"/>
    </location>
</feature>
<dbReference type="OrthoDB" id="9768004at2"/>
<dbReference type="Proteomes" id="UP000235916">
    <property type="component" value="Unassembled WGS sequence"/>
</dbReference>
<feature type="compositionally biased region" description="Low complexity" evidence="1">
    <location>
        <begin position="409"/>
        <end position="425"/>
    </location>
</feature>
<evidence type="ECO:0000256" key="2">
    <source>
        <dbReference type="SAM" id="SignalP"/>
    </source>
</evidence>
<proteinExistence type="predicted"/>
<comment type="caution">
    <text evidence="4">The sequence shown here is derived from an EMBL/GenBank/DDBJ whole genome shotgun (WGS) entry which is preliminary data.</text>
</comment>
<dbReference type="InterPro" id="IPR016187">
    <property type="entry name" value="CTDL_fold"/>
</dbReference>
<sequence>MKQLSMVTALLALLLTSACSSLKSTSKHGLGVESEEIEACKAYSLDMVKPNMRVITPALTMPDRTVCTTGTSQGSTYCTQIPGIRYPAVEEDINTDARIQVLAECLLAKQETARIARLAALGESIKADKSQSTPQAVTARFAEAEALARQVLTAKSDAPAHLRAKSMPARKDCDYCPALMLIPAGSFKMGSNSHPAEQPVRAVSVPSFLLGKYEVTQGEWKAVMGSNPSANTACGDHCPVERISWYEAKTFVQRLNEKTGLHYRLPSEAEWEYAAQLGSNGPSTPEAALERLHRSAWFSSNSQGQVHPVGLKAPNRFGLHDMQGNVWEWVEDAFHESYQGAGNDGRARPGGSEPSKRVLRGGSWFNEQKLLRPQHRNAEVPEASYVFFGLRLARDLSAGELAQTAEPKAVAGESGAAPGASGLAP</sequence>
<dbReference type="InterPro" id="IPR051043">
    <property type="entry name" value="Sulfatase_Mod_Factor_Kinase"/>
</dbReference>
<dbReference type="InterPro" id="IPR042095">
    <property type="entry name" value="SUMF_sf"/>
</dbReference>
<dbReference type="EMBL" id="POSP01000003">
    <property type="protein sequence ID" value="PND39489.1"/>
    <property type="molecule type" value="Genomic_DNA"/>
</dbReference>